<feature type="binding site" evidence="4">
    <location>
        <position position="171"/>
    </location>
    <ligand>
        <name>substrate</name>
    </ligand>
</feature>
<feature type="region of interest" description="RNA binding" evidence="4">
    <location>
        <begin position="269"/>
        <end position="275"/>
    </location>
</feature>
<dbReference type="Proteomes" id="UP000034201">
    <property type="component" value="Unassembled WGS sequence"/>
</dbReference>
<dbReference type="EC" id="2.4.2.29" evidence="4"/>
<feature type="domain" description="tRNA-guanine(15) transglycosylase-like" evidence="5">
    <location>
        <begin position="14"/>
        <end position="378"/>
    </location>
</feature>
<feature type="binding site" evidence="4">
    <location>
        <begin position="92"/>
        <end position="96"/>
    </location>
    <ligand>
        <name>substrate</name>
    </ligand>
</feature>
<evidence type="ECO:0000256" key="4">
    <source>
        <dbReference type="HAMAP-Rule" id="MF_00168"/>
    </source>
</evidence>
<keyword evidence="4" id="KW-0862">Zinc</keyword>
<keyword evidence="4" id="KW-0671">Queuosine biosynthesis</keyword>
<dbReference type="AlphaFoldDB" id="A0A0G1WRT9"/>
<dbReference type="PANTHER" id="PTHR46499">
    <property type="entry name" value="QUEUINE TRNA-RIBOSYLTRANSFERASE"/>
    <property type="match status" value="1"/>
</dbReference>
<evidence type="ECO:0000313" key="7">
    <source>
        <dbReference type="Proteomes" id="UP000034201"/>
    </source>
</evidence>
<dbReference type="InterPro" id="IPR004803">
    <property type="entry name" value="TGT"/>
</dbReference>
<dbReference type="GO" id="GO:0008616">
    <property type="term" value="P:tRNA queuosine(34) biosynthetic process"/>
    <property type="evidence" value="ECO:0007669"/>
    <property type="project" value="UniProtKB-UniRule"/>
</dbReference>
<proteinExistence type="inferred from homology"/>
<reference evidence="6 7" key="1">
    <citation type="journal article" date="2015" name="Nature">
        <title>rRNA introns, odd ribosomes, and small enigmatic genomes across a large radiation of phyla.</title>
        <authorList>
            <person name="Brown C.T."/>
            <person name="Hug L.A."/>
            <person name="Thomas B.C."/>
            <person name="Sharon I."/>
            <person name="Castelle C.J."/>
            <person name="Singh A."/>
            <person name="Wilkins M.J."/>
            <person name="Williams K.H."/>
            <person name="Banfield J.F."/>
        </authorList>
    </citation>
    <scope>NUCLEOTIDE SEQUENCE [LARGE SCALE GENOMIC DNA]</scope>
</reference>
<dbReference type="InterPro" id="IPR050076">
    <property type="entry name" value="ArchSynthase1/Queuine_TRR"/>
</dbReference>
<feature type="active site" description="Proton acceptor" evidence="4">
    <location>
        <position position="92"/>
    </location>
</feature>
<evidence type="ECO:0000256" key="1">
    <source>
        <dbReference type="ARBA" id="ARBA00022676"/>
    </source>
</evidence>
<dbReference type="SUPFAM" id="SSF51713">
    <property type="entry name" value="tRNA-guanine transglycosylase"/>
    <property type="match status" value="1"/>
</dbReference>
<dbReference type="PANTHER" id="PTHR46499:SF1">
    <property type="entry name" value="QUEUINE TRNA-RIBOSYLTRANSFERASE"/>
    <property type="match status" value="1"/>
</dbReference>
<feature type="active site" description="Nucleophile" evidence="4">
    <location>
        <position position="288"/>
    </location>
</feature>
<gene>
    <name evidence="4" type="primary">tgt</name>
    <name evidence="6" type="ORF">UY61_C0010G0014</name>
</gene>
<feature type="region of interest" description="RNA binding; important for wobble base 34 recognition" evidence="4">
    <location>
        <begin position="293"/>
        <end position="297"/>
    </location>
</feature>
<dbReference type="EMBL" id="LCQQ01000010">
    <property type="protein sequence ID" value="KKW21270.1"/>
    <property type="molecule type" value="Genomic_DNA"/>
</dbReference>
<feature type="binding site" evidence="4">
    <location>
        <position position="326"/>
    </location>
    <ligand>
        <name>Zn(2+)</name>
        <dbReference type="ChEBI" id="CHEBI:29105"/>
    </ligand>
</feature>
<dbReference type="GO" id="GO:0046872">
    <property type="term" value="F:metal ion binding"/>
    <property type="evidence" value="ECO:0007669"/>
    <property type="project" value="UniProtKB-KW"/>
</dbReference>
<evidence type="ECO:0000259" key="5">
    <source>
        <dbReference type="Pfam" id="PF01702"/>
    </source>
</evidence>
<feature type="binding site" evidence="4">
    <location>
        <position position="239"/>
    </location>
    <ligand>
        <name>substrate</name>
    </ligand>
</feature>
<feature type="binding site" evidence="4">
    <location>
        <position position="357"/>
    </location>
    <ligand>
        <name>Zn(2+)</name>
        <dbReference type="ChEBI" id="CHEBI:29105"/>
    </ligand>
</feature>
<feature type="binding site" evidence="4">
    <location>
        <position position="331"/>
    </location>
    <ligand>
        <name>Zn(2+)</name>
        <dbReference type="ChEBI" id="CHEBI:29105"/>
    </ligand>
</feature>
<comment type="similarity">
    <text evidence="4">Belongs to the queuine tRNA-ribosyltransferase family.</text>
</comment>
<evidence type="ECO:0000256" key="3">
    <source>
        <dbReference type="ARBA" id="ARBA00022694"/>
    </source>
</evidence>
<keyword evidence="3 4" id="KW-0819">tRNA processing</keyword>
<comment type="cofactor">
    <cofactor evidence="4">
        <name>Zn(2+)</name>
        <dbReference type="ChEBI" id="CHEBI:29105"/>
    </cofactor>
    <text evidence="4">Binds 1 zinc ion per subunit.</text>
</comment>
<dbReference type="PATRIC" id="fig|1618608.3.peg.180"/>
<organism evidence="6 7">
    <name type="scientific">Candidatus Adlerbacteria bacterium GW2011_GWC1_50_9</name>
    <dbReference type="NCBI Taxonomy" id="1618608"/>
    <lineage>
        <taxon>Bacteria</taxon>
        <taxon>Candidatus Adleribacteriota</taxon>
    </lineage>
</organism>
<accession>A0A0G1WRT9</accession>
<dbReference type="UniPathway" id="UPA00392"/>
<keyword evidence="4" id="KW-0479">Metal-binding</keyword>
<dbReference type="GO" id="GO:0005737">
    <property type="term" value="C:cytoplasm"/>
    <property type="evidence" value="ECO:0007669"/>
    <property type="project" value="TreeGrafter"/>
</dbReference>
<evidence type="ECO:0000313" key="6">
    <source>
        <dbReference type="EMBL" id="KKW21270.1"/>
    </source>
</evidence>
<comment type="catalytic activity">
    <reaction evidence="4">
        <text>7-aminomethyl-7-carbaguanine + guanosine(34) in tRNA = 7-aminomethyl-7-carbaguanosine(34) in tRNA + guanine</text>
        <dbReference type="Rhea" id="RHEA:24104"/>
        <dbReference type="Rhea" id="RHEA-COMP:10341"/>
        <dbReference type="Rhea" id="RHEA-COMP:10342"/>
        <dbReference type="ChEBI" id="CHEBI:16235"/>
        <dbReference type="ChEBI" id="CHEBI:58703"/>
        <dbReference type="ChEBI" id="CHEBI:74269"/>
        <dbReference type="ChEBI" id="CHEBI:82833"/>
        <dbReference type="EC" id="2.4.2.29"/>
    </reaction>
</comment>
<dbReference type="NCBIfam" id="TIGR00430">
    <property type="entry name" value="Q_tRNA_tgt"/>
    <property type="match status" value="1"/>
</dbReference>
<sequence length="378" mass="41860">MIRFTILKESQHSRARAGVLETPHGVVLTPALVPVATQAAVKALTPEEAASAGAQILIVNTYHMHLRPGEVIIKRAGGLNAFMNWPHPLMTDSGGFQVFSLGFGEDHGVGKVLSAKRKKIISAGDQPKKLKITDEGVVFRSSIDGREIFLDPKKSIRIQESLGADIMFAFDECTSPLANYEYVKKSLERTHRWIKASLGARRTNQALFGIVQGSHFKDLRARSAKFANSLDFDGFGIGGDLGIGKEVTKKILSWTIPLLDKRKPRHLLGIGRLDDLAPIIRGGTDTFDCIVPTRYARHGIAFTHSGKLNFRQAKFLTDKNPLDKTCACRVCASYRRNYISHLIRAGEISALSMLTFHNLFYYHAVIAKIRKNILDGKL</sequence>
<dbReference type="HAMAP" id="MF_00168">
    <property type="entry name" value="Q_tRNA_Tgt"/>
    <property type="match status" value="1"/>
</dbReference>
<dbReference type="GO" id="GO:0008479">
    <property type="term" value="F:tRNA-guanosine(34) queuine transglycosylase activity"/>
    <property type="evidence" value="ECO:0007669"/>
    <property type="project" value="UniProtKB-UniRule"/>
</dbReference>
<comment type="function">
    <text evidence="4">Catalyzes the base-exchange of a guanine (G) residue with the queuine precursor 7-aminomethyl-7-deazaguanine (PreQ1) at position 34 (anticodon wobble position) in tRNAs with GU(N) anticodons (tRNA-Asp, -Asn, -His and -Tyr). Catalysis occurs through a double-displacement mechanism. The nucleophile active site attacks the C1' of nucleotide 34 to detach the guanine base from the RNA, forming a covalent enzyme-RNA intermediate. The proton acceptor active site deprotonates the incoming PreQ1, allowing a nucleophilic attack on the C1' of the ribose to form the product. After dissociation, two additional enzymatic reactions on the tRNA convert PreQ1 to queuine (Q), resulting in the hypermodified nucleoside queuosine (7-(((4,5-cis-dihydroxy-2-cyclopenten-1-yl)amino)methyl)-7-deazaguanosine).</text>
</comment>
<comment type="pathway">
    <text evidence="4">tRNA modification; tRNA-queuosine biosynthesis.</text>
</comment>
<name>A0A0G1WRT9_9BACT</name>
<comment type="caution">
    <text evidence="6">The sequence shown here is derived from an EMBL/GenBank/DDBJ whole genome shotgun (WGS) entry which is preliminary data.</text>
</comment>
<protein>
    <recommendedName>
        <fullName evidence="4">Queuine tRNA-ribosyltransferase</fullName>
        <ecNumber evidence="4">2.4.2.29</ecNumber>
    </recommendedName>
    <alternativeName>
        <fullName evidence="4">Guanine insertion enzyme</fullName>
    </alternativeName>
    <alternativeName>
        <fullName evidence="4">tRNA-guanine transglycosylase</fullName>
    </alternativeName>
</protein>
<dbReference type="Gene3D" id="3.20.20.105">
    <property type="entry name" value="Queuine tRNA-ribosyltransferase-like"/>
    <property type="match status" value="1"/>
</dbReference>
<comment type="subunit">
    <text evidence="4">Homodimer. Within each dimer, one monomer is responsible for RNA recognition and catalysis, while the other monomer binds to the replacement base PreQ1.</text>
</comment>
<evidence type="ECO:0000256" key="2">
    <source>
        <dbReference type="ARBA" id="ARBA00022679"/>
    </source>
</evidence>
<dbReference type="InterPro" id="IPR036511">
    <property type="entry name" value="TGT-like_sf"/>
</dbReference>
<dbReference type="NCBIfam" id="TIGR00449">
    <property type="entry name" value="tgt_general"/>
    <property type="match status" value="1"/>
</dbReference>
<dbReference type="Pfam" id="PF01702">
    <property type="entry name" value="TGT"/>
    <property type="match status" value="1"/>
</dbReference>
<keyword evidence="2 4" id="KW-0808">Transferase</keyword>
<dbReference type="InterPro" id="IPR002616">
    <property type="entry name" value="tRNA_ribo_trans-like"/>
</dbReference>
<keyword evidence="1 4" id="KW-0328">Glycosyltransferase</keyword>
<feature type="binding site" evidence="4">
    <location>
        <position position="328"/>
    </location>
    <ligand>
        <name>Zn(2+)</name>
        <dbReference type="ChEBI" id="CHEBI:29105"/>
    </ligand>
</feature>
<feature type="binding site" evidence="4">
    <location>
        <position position="212"/>
    </location>
    <ligand>
        <name>substrate</name>
    </ligand>
</feature>